<gene>
    <name evidence="1" type="ORF">GALMADRAFT_1141590</name>
</gene>
<accession>A0A067SJ87</accession>
<sequence length="145" mass="16510">MIGCQAQLEPQNNPRAIRLCTVLLVTILPACRCKRRGRRTEERQDESDFPIPRRLDVLACLKPAIFLLCLNPAWKFSFSGFIFPIFDTSFFAIMVVNSLHALSSSAFSCYYPHFGFLSFLQSVSSRVFPWGSSRALIFLAFSPMF</sequence>
<proteinExistence type="predicted"/>
<protein>
    <submittedName>
        <fullName evidence="1">Uncharacterized protein</fullName>
    </submittedName>
</protein>
<dbReference type="Proteomes" id="UP000027222">
    <property type="component" value="Unassembled WGS sequence"/>
</dbReference>
<dbReference type="AlphaFoldDB" id="A0A067SJ87"/>
<dbReference type="HOGENOM" id="CLU_1787011_0_0_1"/>
<evidence type="ECO:0000313" key="2">
    <source>
        <dbReference type="Proteomes" id="UP000027222"/>
    </source>
</evidence>
<dbReference type="EMBL" id="KL142420">
    <property type="protein sequence ID" value="KDR66838.1"/>
    <property type="molecule type" value="Genomic_DNA"/>
</dbReference>
<organism evidence="1 2">
    <name type="scientific">Galerina marginata (strain CBS 339.88)</name>
    <dbReference type="NCBI Taxonomy" id="685588"/>
    <lineage>
        <taxon>Eukaryota</taxon>
        <taxon>Fungi</taxon>
        <taxon>Dikarya</taxon>
        <taxon>Basidiomycota</taxon>
        <taxon>Agaricomycotina</taxon>
        <taxon>Agaricomycetes</taxon>
        <taxon>Agaricomycetidae</taxon>
        <taxon>Agaricales</taxon>
        <taxon>Agaricineae</taxon>
        <taxon>Strophariaceae</taxon>
        <taxon>Galerina</taxon>
    </lineage>
</organism>
<evidence type="ECO:0000313" key="1">
    <source>
        <dbReference type="EMBL" id="KDR66838.1"/>
    </source>
</evidence>
<reference evidence="2" key="1">
    <citation type="journal article" date="2014" name="Proc. Natl. Acad. Sci. U.S.A.">
        <title>Extensive sampling of basidiomycete genomes demonstrates inadequacy of the white-rot/brown-rot paradigm for wood decay fungi.</title>
        <authorList>
            <person name="Riley R."/>
            <person name="Salamov A.A."/>
            <person name="Brown D.W."/>
            <person name="Nagy L.G."/>
            <person name="Floudas D."/>
            <person name="Held B.W."/>
            <person name="Levasseur A."/>
            <person name="Lombard V."/>
            <person name="Morin E."/>
            <person name="Otillar R."/>
            <person name="Lindquist E.A."/>
            <person name="Sun H."/>
            <person name="LaButti K.M."/>
            <person name="Schmutz J."/>
            <person name="Jabbour D."/>
            <person name="Luo H."/>
            <person name="Baker S.E."/>
            <person name="Pisabarro A.G."/>
            <person name="Walton J.D."/>
            <person name="Blanchette R.A."/>
            <person name="Henrissat B."/>
            <person name="Martin F."/>
            <person name="Cullen D."/>
            <person name="Hibbett D.S."/>
            <person name="Grigoriev I.V."/>
        </authorList>
    </citation>
    <scope>NUCLEOTIDE SEQUENCE [LARGE SCALE GENOMIC DNA]</scope>
    <source>
        <strain evidence="2">CBS 339.88</strain>
    </source>
</reference>
<name>A0A067SJ87_GALM3</name>
<keyword evidence="2" id="KW-1185">Reference proteome</keyword>